<dbReference type="PANTHER" id="PTHR13627">
    <property type="entry name" value="FUKUTIN RELATED PROTEIN"/>
    <property type="match status" value="1"/>
</dbReference>
<comment type="caution">
    <text evidence="2">The sequence shown here is derived from an EMBL/GenBank/DDBJ whole genome shotgun (WGS) entry which is preliminary data.</text>
</comment>
<proteinExistence type="predicted"/>
<evidence type="ECO:0000313" key="3">
    <source>
        <dbReference type="Proteomes" id="UP001165083"/>
    </source>
</evidence>
<keyword evidence="1" id="KW-0812">Transmembrane</keyword>
<dbReference type="InterPro" id="IPR052613">
    <property type="entry name" value="LicD_transferase"/>
</dbReference>
<sequence>MEERTYQRKNDPKKKVAKFCFTESLMFTTLALLVVGMMTCGFAIETNILARGPASFMFGDKSPCSPSVLSLSNIKYHSDHEYYTKLREIAPLPPPVFEGDHASLCTNRIHLKRKQRSFRNCLPISGRKDSSFCTAADRMDLIKQNTSEIFCHASVLHMLLVEVYEELKALGKSPVVLYGSLLGAVREEGIIPFTEDADIGYSGKLRVGDELQRLLWQKGYNLFFHQIWRVCVAPTHPLAAKLYDPNSSFATSFVVPYVDLYYMNQERRTGEWKIQEMIKVNGSKMIPDDLVRPFSQVTINAQQFDTVHDPVHLLKRLYGEEYMIPKPRNSNYLQ</sequence>
<feature type="transmembrane region" description="Helical" evidence="1">
    <location>
        <begin position="21"/>
        <end position="44"/>
    </location>
</feature>
<dbReference type="PANTHER" id="PTHR13627:SF33">
    <property type="entry name" value="LICD FAMILY PROTEIN"/>
    <property type="match status" value="1"/>
</dbReference>
<dbReference type="Proteomes" id="UP001165083">
    <property type="component" value="Unassembled WGS sequence"/>
</dbReference>
<accession>A0A9W6WNZ4</accession>
<evidence type="ECO:0000313" key="2">
    <source>
        <dbReference type="EMBL" id="GMF11036.1"/>
    </source>
</evidence>
<dbReference type="EMBL" id="BSXW01000062">
    <property type="protein sequence ID" value="GMF11036.1"/>
    <property type="molecule type" value="Genomic_DNA"/>
</dbReference>
<gene>
    <name evidence="2" type="ORF">Plil01_000178000</name>
</gene>
<keyword evidence="3" id="KW-1185">Reference proteome</keyword>
<protein>
    <submittedName>
        <fullName evidence="2">Unnamed protein product</fullName>
    </submittedName>
</protein>
<name>A0A9W6WNZ4_9STRA</name>
<dbReference type="OrthoDB" id="444255at2759"/>
<keyword evidence="1" id="KW-0472">Membrane</keyword>
<keyword evidence="1" id="KW-1133">Transmembrane helix</keyword>
<evidence type="ECO:0000256" key="1">
    <source>
        <dbReference type="SAM" id="Phobius"/>
    </source>
</evidence>
<organism evidence="2 3">
    <name type="scientific">Phytophthora lilii</name>
    <dbReference type="NCBI Taxonomy" id="2077276"/>
    <lineage>
        <taxon>Eukaryota</taxon>
        <taxon>Sar</taxon>
        <taxon>Stramenopiles</taxon>
        <taxon>Oomycota</taxon>
        <taxon>Peronosporomycetes</taxon>
        <taxon>Peronosporales</taxon>
        <taxon>Peronosporaceae</taxon>
        <taxon>Phytophthora</taxon>
    </lineage>
</organism>
<reference evidence="2" key="1">
    <citation type="submission" date="2023-04" db="EMBL/GenBank/DDBJ databases">
        <title>Phytophthora lilii NBRC 32176.</title>
        <authorList>
            <person name="Ichikawa N."/>
            <person name="Sato H."/>
            <person name="Tonouchi N."/>
        </authorList>
    </citation>
    <scope>NUCLEOTIDE SEQUENCE</scope>
    <source>
        <strain evidence="2">NBRC 32176</strain>
    </source>
</reference>
<dbReference type="AlphaFoldDB" id="A0A9W6WNZ4"/>